<keyword evidence="8 12" id="KW-1133">Transmembrane helix</keyword>
<keyword evidence="11 12" id="KW-1006">Bacterial flagellum protein export</keyword>
<keyword evidence="13" id="KW-0969">Cilium</keyword>
<accession>A0A1V4SMW2</accession>
<dbReference type="InterPro" id="IPR005838">
    <property type="entry name" value="T3SS_IM_P"/>
</dbReference>
<dbReference type="Proteomes" id="UP000191554">
    <property type="component" value="Unassembled WGS sequence"/>
</dbReference>
<dbReference type="RefSeq" id="WP_080064016.1">
    <property type="nucleotide sequence ID" value="NZ_MZGX01000008.1"/>
</dbReference>
<feature type="transmembrane region" description="Helical" evidence="12">
    <location>
        <begin position="244"/>
        <end position="265"/>
    </location>
</feature>
<keyword evidence="14" id="KW-1185">Reference proteome</keyword>
<dbReference type="PANTHER" id="PTHR30587">
    <property type="entry name" value="FLAGELLAR BIOSYNTHETIC PROTEIN FLIP"/>
    <property type="match status" value="1"/>
</dbReference>
<evidence type="ECO:0000256" key="10">
    <source>
        <dbReference type="ARBA" id="ARBA00023143"/>
    </source>
</evidence>
<keyword evidence="13" id="KW-0282">Flagellum</keyword>
<keyword evidence="13" id="KW-0966">Cell projection</keyword>
<keyword evidence="3 12" id="KW-0813">Transport</keyword>
<dbReference type="Pfam" id="PF00813">
    <property type="entry name" value="FliP"/>
    <property type="match status" value="1"/>
</dbReference>
<dbReference type="AlphaFoldDB" id="A0A1V4SMW2"/>
<evidence type="ECO:0000256" key="11">
    <source>
        <dbReference type="ARBA" id="ARBA00023225"/>
    </source>
</evidence>
<protein>
    <recommendedName>
        <fullName evidence="2 12">Flagellar biosynthetic protein FliP</fullName>
    </recommendedName>
</protein>
<dbReference type="EMBL" id="MZGX01000008">
    <property type="protein sequence ID" value="OPX44577.1"/>
    <property type="molecule type" value="Genomic_DNA"/>
</dbReference>
<dbReference type="NCBIfam" id="TIGR01103">
    <property type="entry name" value="fliP"/>
    <property type="match status" value="1"/>
</dbReference>
<evidence type="ECO:0000256" key="12">
    <source>
        <dbReference type="RuleBase" id="RU362069"/>
    </source>
</evidence>
<keyword evidence="7 12" id="KW-0653">Protein transport</keyword>
<sequence>MKKKTRIKKFIFITCILVVVFCLMIGRVMAEPNISVTQGGISIGASDNPKEVSSSIQLLLLLTVLSVAPSILIMMTGFTRIIIILSFLRNALGTQQMPPNQVLIGLALFITFFVMSPVISDINQNAFQPYSKGEITSQQAIEKSSGTIKTWMVKQIFSNKREKDLALFMTLGGQKEPIKVQEASKLSLSIVAPAFLISELMVAFKFGFLIFLPFLIIDIVVSSTLMSMGMMMLPPTMISLPFKILLFILVDGWSMLTQSIVVSFAR</sequence>
<dbReference type="GO" id="GO:0005886">
    <property type="term" value="C:plasma membrane"/>
    <property type="evidence" value="ECO:0007669"/>
    <property type="project" value="UniProtKB-SubCell"/>
</dbReference>
<dbReference type="STRING" id="48256.CLHUN_15710"/>
<evidence type="ECO:0000313" key="14">
    <source>
        <dbReference type="Proteomes" id="UP000191554"/>
    </source>
</evidence>
<evidence type="ECO:0000256" key="6">
    <source>
        <dbReference type="ARBA" id="ARBA00022795"/>
    </source>
</evidence>
<evidence type="ECO:0000256" key="8">
    <source>
        <dbReference type="ARBA" id="ARBA00022989"/>
    </source>
</evidence>
<evidence type="ECO:0000313" key="13">
    <source>
        <dbReference type="EMBL" id="OPX44577.1"/>
    </source>
</evidence>
<feature type="transmembrane region" description="Helical" evidence="12">
    <location>
        <begin position="58"/>
        <end position="88"/>
    </location>
</feature>
<gene>
    <name evidence="12 13" type="primary">fliP</name>
    <name evidence="13" type="ORF">CLHUN_15710</name>
</gene>
<evidence type="ECO:0000256" key="9">
    <source>
        <dbReference type="ARBA" id="ARBA00023136"/>
    </source>
</evidence>
<dbReference type="PRINTS" id="PR01302">
    <property type="entry name" value="TYPE3IMPPROT"/>
</dbReference>
<dbReference type="NCBIfam" id="NF009438">
    <property type="entry name" value="PRK12797.1"/>
    <property type="match status" value="1"/>
</dbReference>
<keyword evidence="5 12" id="KW-0812">Transmembrane</keyword>
<evidence type="ECO:0000256" key="4">
    <source>
        <dbReference type="ARBA" id="ARBA00022475"/>
    </source>
</evidence>
<keyword evidence="9 12" id="KW-0472">Membrane</keyword>
<dbReference type="GO" id="GO:0009306">
    <property type="term" value="P:protein secretion"/>
    <property type="evidence" value="ECO:0007669"/>
    <property type="project" value="UniProtKB-UniRule"/>
</dbReference>
<evidence type="ECO:0000256" key="1">
    <source>
        <dbReference type="ARBA" id="ARBA00006257"/>
    </source>
</evidence>
<name>A0A1V4SMW2_RUMHU</name>
<evidence type="ECO:0000256" key="2">
    <source>
        <dbReference type="ARBA" id="ARBA00021714"/>
    </source>
</evidence>
<organism evidence="13 14">
    <name type="scientific">Ruminiclostridium hungatei</name>
    <name type="common">Clostridium hungatei</name>
    <dbReference type="NCBI Taxonomy" id="48256"/>
    <lineage>
        <taxon>Bacteria</taxon>
        <taxon>Bacillati</taxon>
        <taxon>Bacillota</taxon>
        <taxon>Clostridia</taxon>
        <taxon>Eubacteriales</taxon>
        <taxon>Oscillospiraceae</taxon>
        <taxon>Ruminiclostridium</taxon>
    </lineage>
</organism>
<keyword evidence="10" id="KW-0975">Bacterial flagellum</keyword>
<comment type="caution">
    <text evidence="12">Lacks conserved residue(s) required for the propagation of feature annotation.</text>
</comment>
<reference evidence="13 14" key="1">
    <citation type="submission" date="2017-03" db="EMBL/GenBank/DDBJ databases">
        <title>Genome sequence of Clostridium hungatei DSM 14427.</title>
        <authorList>
            <person name="Poehlein A."/>
            <person name="Daniel R."/>
        </authorList>
    </citation>
    <scope>NUCLEOTIDE SEQUENCE [LARGE SCALE GENOMIC DNA]</scope>
    <source>
        <strain evidence="13 14">DSM 14427</strain>
    </source>
</reference>
<comment type="caution">
    <text evidence="13">The sequence shown here is derived from an EMBL/GenBank/DDBJ whole genome shotgun (WGS) entry which is preliminary data.</text>
</comment>
<comment type="similarity">
    <text evidence="1 12">Belongs to the FliP/MopC/SpaP family.</text>
</comment>
<dbReference type="GO" id="GO:0044781">
    <property type="term" value="P:bacterial-type flagellum organization"/>
    <property type="evidence" value="ECO:0007669"/>
    <property type="project" value="UniProtKB-UniRule"/>
</dbReference>
<feature type="transmembrane region" description="Helical" evidence="12">
    <location>
        <begin position="100"/>
        <end position="119"/>
    </location>
</feature>
<dbReference type="GO" id="GO:0009425">
    <property type="term" value="C:bacterial-type flagellum basal body"/>
    <property type="evidence" value="ECO:0007669"/>
    <property type="project" value="UniProtKB-SubCell"/>
</dbReference>
<evidence type="ECO:0000256" key="7">
    <source>
        <dbReference type="ARBA" id="ARBA00022927"/>
    </source>
</evidence>
<evidence type="ECO:0000256" key="5">
    <source>
        <dbReference type="ARBA" id="ARBA00022692"/>
    </source>
</evidence>
<dbReference type="InterPro" id="IPR005837">
    <property type="entry name" value="FliP"/>
</dbReference>
<keyword evidence="6 12" id="KW-1005">Bacterial flagellum biogenesis</keyword>
<dbReference type="PRINTS" id="PR00951">
    <property type="entry name" value="FLGBIOSNFLIP"/>
</dbReference>
<dbReference type="PROSITE" id="PS01061">
    <property type="entry name" value="FLIP_2"/>
    <property type="match status" value="1"/>
</dbReference>
<comment type="subcellular location">
    <subcellularLocation>
        <location evidence="12">Cell membrane</location>
        <topology evidence="12">Multi-pass membrane protein</topology>
    </subcellularLocation>
    <subcellularLocation>
        <location evidence="12">Bacterial flagellum basal body</location>
    </subcellularLocation>
</comment>
<comment type="function">
    <text evidence="12">Plays a role in the flagellum-specific transport system.</text>
</comment>
<evidence type="ECO:0000256" key="3">
    <source>
        <dbReference type="ARBA" id="ARBA00022448"/>
    </source>
</evidence>
<proteinExistence type="inferred from homology"/>
<dbReference type="PANTHER" id="PTHR30587:SF0">
    <property type="entry name" value="FLAGELLAR BIOSYNTHETIC PROTEIN FLIP"/>
    <property type="match status" value="1"/>
</dbReference>
<keyword evidence="4 12" id="KW-1003">Cell membrane</keyword>
<dbReference type="OrthoDB" id="9805111at2"/>